<dbReference type="InterPro" id="IPR050256">
    <property type="entry name" value="Glycosyltransferase_2"/>
</dbReference>
<accession>A0A068NV51</accession>
<dbReference type="eggNOG" id="COG1215">
    <property type="taxonomic scope" value="Bacteria"/>
</dbReference>
<dbReference type="InterPro" id="IPR029044">
    <property type="entry name" value="Nucleotide-diphossugar_trans"/>
</dbReference>
<evidence type="ECO:0000259" key="1">
    <source>
        <dbReference type="Pfam" id="PF00535"/>
    </source>
</evidence>
<dbReference type="Proteomes" id="UP000027982">
    <property type="component" value="Chromosome"/>
</dbReference>
<dbReference type="STRING" id="661478.OP10G_3879"/>
<dbReference type="CDD" id="cd04179">
    <property type="entry name" value="DPM_DPG-synthase_like"/>
    <property type="match status" value="1"/>
</dbReference>
<reference evidence="2 3" key="1">
    <citation type="journal article" date="2014" name="PLoS ONE">
        <title>The first complete genome sequence of the class fimbriimonadia in the phylum armatimonadetes.</title>
        <authorList>
            <person name="Hu Z.Y."/>
            <person name="Wang Y.Z."/>
            <person name="Im W.T."/>
            <person name="Wang S.Y."/>
            <person name="Zhao G.P."/>
            <person name="Zheng H.J."/>
            <person name="Quan Z.X."/>
        </authorList>
    </citation>
    <scope>NUCLEOTIDE SEQUENCE [LARGE SCALE GENOMIC DNA]</scope>
    <source>
        <strain evidence="2">Gsoil 348</strain>
    </source>
</reference>
<gene>
    <name evidence="2" type="ORF">OP10G_3879</name>
</gene>
<keyword evidence="3" id="KW-1185">Reference proteome</keyword>
<evidence type="ECO:0000313" key="3">
    <source>
        <dbReference type="Proteomes" id="UP000027982"/>
    </source>
</evidence>
<organism evidence="2 3">
    <name type="scientific">Fimbriimonas ginsengisoli Gsoil 348</name>
    <dbReference type="NCBI Taxonomy" id="661478"/>
    <lineage>
        <taxon>Bacteria</taxon>
        <taxon>Bacillati</taxon>
        <taxon>Armatimonadota</taxon>
        <taxon>Fimbriimonadia</taxon>
        <taxon>Fimbriimonadales</taxon>
        <taxon>Fimbriimonadaceae</taxon>
        <taxon>Fimbriimonas</taxon>
    </lineage>
</organism>
<sequence length="245" mass="27642">MAAVLSKEYPLREMRQGLSPEVTVLVPVLNEEDTIAEVLDRVLALPISVQIIVVDDGSTDRTPQILEGYADRVLILRNEKRGGKGNAIRKALPFAEGVTTIVQDADLEYAPEQIPTLVQPILDGKANVVYGSRFSQGLPKGMALPNKVVNVLLAWAVRLLYFRHVTDEATCYKAFRTDLLRRMNLQCQRFEFCPEVTAKSIRLGERIMEVPIDYVPRSKAAGKKIRWTDAPDAFWTLFKHRFGKF</sequence>
<dbReference type="AlphaFoldDB" id="A0A068NV51"/>
<dbReference type="GO" id="GO:0016740">
    <property type="term" value="F:transferase activity"/>
    <property type="evidence" value="ECO:0007669"/>
    <property type="project" value="UniProtKB-KW"/>
</dbReference>
<dbReference type="SUPFAM" id="SSF53448">
    <property type="entry name" value="Nucleotide-diphospho-sugar transferases"/>
    <property type="match status" value="1"/>
</dbReference>
<dbReference type="PANTHER" id="PTHR48090">
    <property type="entry name" value="UNDECAPRENYL-PHOSPHATE 4-DEOXY-4-FORMAMIDO-L-ARABINOSE TRANSFERASE-RELATED"/>
    <property type="match status" value="1"/>
</dbReference>
<feature type="domain" description="Glycosyltransferase 2-like" evidence="1">
    <location>
        <begin position="23"/>
        <end position="142"/>
    </location>
</feature>
<dbReference type="KEGG" id="fgi:OP10G_3879"/>
<dbReference type="InterPro" id="IPR001173">
    <property type="entry name" value="Glyco_trans_2-like"/>
</dbReference>
<dbReference type="Gene3D" id="3.90.550.10">
    <property type="entry name" value="Spore Coat Polysaccharide Biosynthesis Protein SpsA, Chain A"/>
    <property type="match status" value="1"/>
</dbReference>
<evidence type="ECO:0000313" key="2">
    <source>
        <dbReference type="EMBL" id="AIE87247.1"/>
    </source>
</evidence>
<dbReference type="PANTHER" id="PTHR48090:SF7">
    <property type="entry name" value="RFBJ PROTEIN"/>
    <property type="match status" value="1"/>
</dbReference>
<keyword evidence="2" id="KW-0808">Transferase</keyword>
<protein>
    <submittedName>
        <fullName evidence="2">Glycosyl transferase family 2</fullName>
    </submittedName>
</protein>
<dbReference type="EMBL" id="CP007139">
    <property type="protein sequence ID" value="AIE87247.1"/>
    <property type="molecule type" value="Genomic_DNA"/>
</dbReference>
<name>A0A068NV51_FIMGI</name>
<dbReference type="Pfam" id="PF00535">
    <property type="entry name" value="Glycos_transf_2"/>
    <property type="match status" value="1"/>
</dbReference>
<dbReference type="HOGENOM" id="CLU_033536_7_1_0"/>
<proteinExistence type="predicted"/>